<dbReference type="EMBL" id="OC956801">
    <property type="protein sequence ID" value="CAD7664918.1"/>
    <property type="molecule type" value="Genomic_DNA"/>
</dbReference>
<evidence type="ECO:0000313" key="7">
    <source>
        <dbReference type="Proteomes" id="UP000728032"/>
    </source>
</evidence>
<organism evidence="6">
    <name type="scientific">Oppiella nova</name>
    <dbReference type="NCBI Taxonomy" id="334625"/>
    <lineage>
        <taxon>Eukaryota</taxon>
        <taxon>Metazoa</taxon>
        <taxon>Ecdysozoa</taxon>
        <taxon>Arthropoda</taxon>
        <taxon>Chelicerata</taxon>
        <taxon>Arachnida</taxon>
        <taxon>Acari</taxon>
        <taxon>Acariformes</taxon>
        <taxon>Sarcoptiformes</taxon>
        <taxon>Oribatida</taxon>
        <taxon>Brachypylina</taxon>
        <taxon>Oppioidea</taxon>
        <taxon>Oppiidae</taxon>
        <taxon>Oppiella</taxon>
    </lineage>
</organism>
<keyword evidence="4 5" id="KW-0472">Membrane</keyword>
<feature type="transmembrane region" description="Helical" evidence="5">
    <location>
        <begin position="147"/>
        <end position="170"/>
    </location>
</feature>
<proteinExistence type="predicted"/>
<feature type="transmembrane region" description="Helical" evidence="5">
    <location>
        <begin position="114"/>
        <end position="135"/>
    </location>
</feature>
<evidence type="ECO:0000256" key="4">
    <source>
        <dbReference type="ARBA" id="ARBA00023136"/>
    </source>
</evidence>
<dbReference type="SUPFAM" id="SSF103473">
    <property type="entry name" value="MFS general substrate transporter"/>
    <property type="match status" value="1"/>
</dbReference>
<dbReference type="Pfam" id="PF07690">
    <property type="entry name" value="MFS_1"/>
    <property type="match status" value="1"/>
</dbReference>
<feature type="non-terminal residue" evidence="6">
    <location>
        <position position="1"/>
    </location>
</feature>
<dbReference type="PANTHER" id="PTHR23507">
    <property type="entry name" value="ZGC:174356"/>
    <property type="match status" value="1"/>
</dbReference>
<comment type="subcellular location">
    <subcellularLocation>
        <location evidence="1">Membrane</location>
        <topology evidence="1">Multi-pass membrane protein</topology>
    </subcellularLocation>
</comment>
<protein>
    <recommendedName>
        <fullName evidence="8">Major facilitator superfamily (MFS) profile domain-containing protein</fullName>
    </recommendedName>
</protein>
<feature type="transmembrane region" description="Helical" evidence="5">
    <location>
        <begin position="46"/>
        <end position="64"/>
    </location>
</feature>
<dbReference type="GO" id="GO:0016020">
    <property type="term" value="C:membrane"/>
    <property type="evidence" value="ECO:0007669"/>
    <property type="project" value="UniProtKB-SubCell"/>
</dbReference>
<keyword evidence="3 5" id="KW-1133">Transmembrane helix</keyword>
<dbReference type="PANTHER" id="PTHR23507:SF1">
    <property type="entry name" value="FI18259P1-RELATED"/>
    <property type="match status" value="1"/>
</dbReference>
<evidence type="ECO:0000256" key="1">
    <source>
        <dbReference type="ARBA" id="ARBA00004141"/>
    </source>
</evidence>
<dbReference type="GO" id="GO:0022857">
    <property type="term" value="F:transmembrane transporter activity"/>
    <property type="evidence" value="ECO:0007669"/>
    <property type="project" value="InterPro"/>
</dbReference>
<name>A0A7R9R080_9ACAR</name>
<feature type="transmembrane region" description="Helical" evidence="5">
    <location>
        <begin position="15"/>
        <end position="34"/>
    </location>
</feature>
<dbReference type="Proteomes" id="UP000728032">
    <property type="component" value="Unassembled WGS sequence"/>
</dbReference>
<dbReference type="OrthoDB" id="6506707at2759"/>
<sequence length="183" mass="20397">MHYKSDILAEMTNFTLYYTLFLTIPSVVSSLFLGAWTDKYQPAKKALLIIGAFVGICEAVINVINVCLYDISPYYALLSVIPNIFSGGMLGQITAFWSYIALTTPRKYLSLRMIFAELMMSLASPVGTYVGGAVLNTSPLSADQGQLHNYIGVYIICGVAYLLALVWAIFKVDEKRDMEEFER</sequence>
<keyword evidence="2 5" id="KW-0812">Transmembrane</keyword>
<dbReference type="InterPro" id="IPR011701">
    <property type="entry name" value="MFS"/>
</dbReference>
<evidence type="ECO:0000256" key="5">
    <source>
        <dbReference type="SAM" id="Phobius"/>
    </source>
</evidence>
<gene>
    <name evidence="6" type="ORF">ONB1V03_LOCUS21476</name>
</gene>
<evidence type="ECO:0008006" key="8">
    <source>
        <dbReference type="Google" id="ProtNLM"/>
    </source>
</evidence>
<dbReference type="EMBL" id="CAJPVJ010041976">
    <property type="protein sequence ID" value="CAG2182055.1"/>
    <property type="molecule type" value="Genomic_DNA"/>
</dbReference>
<accession>A0A7R9R080</accession>
<evidence type="ECO:0000313" key="6">
    <source>
        <dbReference type="EMBL" id="CAD7664918.1"/>
    </source>
</evidence>
<reference evidence="6" key="1">
    <citation type="submission" date="2020-11" db="EMBL/GenBank/DDBJ databases">
        <authorList>
            <person name="Tran Van P."/>
        </authorList>
    </citation>
    <scope>NUCLEOTIDE SEQUENCE</scope>
</reference>
<dbReference type="Gene3D" id="1.20.1250.20">
    <property type="entry name" value="MFS general substrate transporter like domains"/>
    <property type="match status" value="1"/>
</dbReference>
<evidence type="ECO:0000256" key="3">
    <source>
        <dbReference type="ARBA" id="ARBA00022989"/>
    </source>
</evidence>
<evidence type="ECO:0000256" key="2">
    <source>
        <dbReference type="ARBA" id="ARBA00022692"/>
    </source>
</evidence>
<keyword evidence="7" id="KW-1185">Reference proteome</keyword>
<dbReference type="InterPro" id="IPR036259">
    <property type="entry name" value="MFS_trans_sf"/>
</dbReference>
<feature type="transmembrane region" description="Helical" evidence="5">
    <location>
        <begin position="84"/>
        <end position="102"/>
    </location>
</feature>
<dbReference type="AlphaFoldDB" id="A0A7R9R080"/>